<dbReference type="EMBL" id="SZNK01000001">
    <property type="protein sequence ID" value="TKI57616.1"/>
    <property type="molecule type" value="Genomic_DNA"/>
</dbReference>
<evidence type="ECO:0000313" key="3">
    <source>
        <dbReference type="Proteomes" id="UP000307841"/>
    </source>
</evidence>
<reference evidence="2 3" key="1">
    <citation type="submission" date="2019-04" db="EMBL/GenBank/DDBJ databases">
        <title>Whole genome sequencing of Brevibacillus sp. TGS2-1.</title>
        <authorList>
            <person name="Choi A."/>
        </authorList>
    </citation>
    <scope>NUCLEOTIDE SEQUENCE [LARGE SCALE GENOMIC DNA]</scope>
    <source>
        <strain evidence="2 3">TGS2-1</strain>
    </source>
</reference>
<gene>
    <name evidence="2" type="ORF">E8L90_20460</name>
</gene>
<dbReference type="OrthoDB" id="59888at2"/>
<evidence type="ECO:0000259" key="1">
    <source>
        <dbReference type="Pfam" id="PF00561"/>
    </source>
</evidence>
<evidence type="ECO:0000313" key="2">
    <source>
        <dbReference type="EMBL" id="TKI57616.1"/>
    </source>
</evidence>
<accession>A0A4U2YA68</accession>
<dbReference type="GO" id="GO:0016787">
    <property type="term" value="F:hydrolase activity"/>
    <property type="evidence" value="ECO:0007669"/>
    <property type="project" value="UniProtKB-KW"/>
</dbReference>
<dbReference type="InterPro" id="IPR000073">
    <property type="entry name" value="AB_hydrolase_1"/>
</dbReference>
<comment type="caution">
    <text evidence="2">The sequence shown here is derived from an EMBL/GenBank/DDBJ whole genome shotgun (WGS) entry which is preliminary data.</text>
</comment>
<dbReference type="RefSeq" id="WP_137031063.1">
    <property type="nucleotide sequence ID" value="NZ_SZNK01000001.1"/>
</dbReference>
<proteinExistence type="predicted"/>
<dbReference type="SUPFAM" id="SSF53474">
    <property type="entry name" value="alpha/beta-Hydrolases"/>
    <property type="match status" value="1"/>
</dbReference>
<dbReference type="PANTHER" id="PTHR46438">
    <property type="entry name" value="ALPHA/BETA-HYDROLASES SUPERFAMILY PROTEIN"/>
    <property type="match status" value="1"/>
</dbReference>
<feature type="domain" description="AB hydrolase-1" evidence="1">
    <location>
        <begin position="82"/>
        <end position="166"/>
    </location>
</feature>
<protein>
    <submittedName>
        <fullName evidence="2">Alpha/beta hydrolase</fullName>
    </submittedName>
</protein>
<dbReference type="Pfam" id="PF00561">
    <property type="entry name" value="Abhydrolase_1"/>
    <property type="match status" value="1"/>
</dbReference>
<dbReference type="Gene3D" id="3.40.50.1820">
    <property type="entry name" value="alpha/beta hydrolase"/>
    <property type="match status" value="1"/>
</dbReference>
<name>A0A4U2YA68_9BACL</name>
<dbReference type="InterPro" id="IPR029058">
    <property type="entry name" value="AB_hydrolase_fold"/>
</dbReference>
<keyword evidence="2" id="KW-0378">Hydrolase</keyword>
<keyword evidence="3" id="KW-1185">Reference proteome</keyword>
<organism evidence="2 3">
    <name type="scientific">Brevibacillus antibioticus</name>
    <dbReference type="NCBI Taxonomy" id="2570228"/>
    <lineage>
        <taxon>Bacteria</taxon>
        <taxon>Bacillati</taxon>
        <taxon>Bacillota</taxon>
        <taxon>Bacilli</taxon>
        <taxon>Bacillales</taxon>
        <taxon>Paenibacillaceae</taxon>
        <taxon>Brevibacillus</taxon>
    </lineage>
</organism>
<sequence>MKTTVKKRMLKNLIVVLLLLGIGSIWQDVMIDKESRKFLPQGNLYTINSHNMHLYGLGEGNTTIVFIAGSGTPNAFTDYYYYQQELQQYARTVSYDRAGFGWSEKTNIPRTIDTIVEELHELLKKANESPPYLLVGHSLASLEVIRFAQQYPDEVKGILLLDSGSPEYYANDLEAKSLILNRFTAGLRVTGIARALGSAGILLPFAGENLRYDLLPNEMKEIDIAMYYRHLGDSSNLNFISHMNENAKVVMDGGYLKDIPFLILSSESGSDWDEVQQQLLHWSNKSVRETIPASQHYIHWSNKEVVLKKIVETLTLISKDK</sequence>
<dbReference type="AlphaFoldDB" id="A0A4U2YA68"/>
<dbReference type="Proteomes" id="UP000307841">
    <property type="component" value="Unassembled WGS sequence"/>
</dbReference>